<protein>
    <submittedName>
        <fullName evidence="2">Uncharacterized protein</fullName>
    </submittedName>
</protein>
<dbReference type="WBParaSite" id="jg3703">
    <property type="protein sequence ID" value="jg3703"/>
    <property type="gene ID" value="jg3703"/>
</dbReference>
<dbReference type="Proteomes" id="UP000887574">
    <property type="component" value="Unplaced"/>
</dbReference>
<sequence length="106" mass="12295">VLKESAERMQEVSVRQRKLPRKELFRQRFCSQRSQWCFTVSSISSETLAEGAVITSMEIMFDTSQDCSTFFRCVWDRLLPMAAQMERLQSKNLTSATFLNQVKGCN</sequence>
<evidence type="ECO:0000313" key="1">
    <source>
        <dbReference type="Proteomes" id="UP000887574"/>
    </source>
</evidence>
<dbReference type="AlphaFoldDB" id="A0A915EC21"/>
<reference evidence="2" key="1">
    <citation type="submission" date="2022-11" db="UniProtKB">
        <authorList>
            <consortium name="WormBaseParasite"/>
        </authorList>
    </citation>
    <scope>IDENTIFICATION</scope>
</reference>
<organism evidence="1 2">
    <name type="scientific">Ditylenchus dipsaci</name>
    <dbReference type="NCBI Taxonomy" id="166011"/>
    <lineage>
        <taxon>Eukaryota</taxon>
        <taxon>Metazoa</taxon>
        <taxon>Ecdysozoa</taxon>
        <taxon>Nematoda</taxon>
        <taxon>Chromadorea</taxon>
        <taxon>Rhabditida</taxon>
        <taxon>Tylenchina</taxon>
        <taxon>Tylenchomorpha</taxon>
        <taxon>Sphaerularioidea</taxon>
        <taxon>Anguinidae</taxon>
        <taxon>Anguininae</taxon>
        <taxon>Ditylenchus</taxon>
    </lineage>
</organism>
<evidence type="ECO:0000313" key="2">
    <source>
        <dbReference type="WBParaSite" id="jg3703"/>
    </source>
</evidence>
<proteinExistence type="predicted"/>
<accession>A0A915EC21</accession>
<keyword evidence="1" id="KW-1185">Reference proteome</keyword>
<name>A0A915EC21_9BILA</name>